<dbReference type="OrthoDB" id="1986818at2"/>
<dbReference type="InterPro" id="IPR029068">
    <property type="entry name" value="Glyas_Bleomycin-R_OHBP_Dase"/>
</dbReference>
<dbReference type="Gene3D" id="3.10.180.10">
    <property type="entry name" value="2,3-Dihydroxybiphenyl 1,2-Dioxygenase, domain 1"/>
    <property type="match status" value="1"/>
</dbReference>
<dbReference type="STRING" id="246191.SAMN05660337_2406"/>
<dbReference type="EMBL" id="FNGA01000003">
    <property type="protein sequence ID" value="SDL19000.1"/>
    <property type="molecule type" value="Genomic_DNA"/>
</dbReference>
<evidence type="ECO:0008006" key="3">
    <source>
        <dbReference type="Google" id="ProtNLM"/>
    </source>
</evidence>
<dbReference type="Proteomes" id="UP000199053">
    <property type="component" value="Unassembled WGS sequence"/>
</dbReference>
<proteinExistence type="predicted"/>
<reference evidence="2" key="1">
    <citation type="submission" date="2016-10" db="EMBL/GenBank/DDBJ databases">
        <authorList>
            <person name="Varghese N."/>
            <person name="Submissions S."/>
        </authorList>
    </citation>
    <scope>NUCLEOTIDE SEQUENCE [LARGE SCALE GENOMIC DNA]</scope>
    <source>
        <strain evidence="2">DSM 16995</strain>
    </source>
</reference>
<protein>
    <recommendedName>
        <fullName evidence="3">VOC domain-containing protein</fullName>
    </recommendedName>
</protein>
<name>A0A1G9I177_9BACT</name>
<gene>
    <name evidence="1" type="ORF">SAMN05660337_2406</name>
</gene>
<organism evidence="1 2">
    <name type="scientific">Maridesulfovibrio ferrireducens</name>
    <dbReference type="NCBI Taxonomy" id="246191"/>
    <lineage>
        <taxon>Bacteria</taxon>
        <taxon>Pseudomonadati</taxon>
        <taxon>Thermodesulfobacteriota</taxon>
        <taxon>Desulfovibrionia</taxon>
        <taxon>Desulfovibrionales</taxon>
        <taxon>Desulfovibrionaceae</taxon>
        <taxon>Maridesulfovibrio</taxon>
    </lineage>
</organism>
<dbReference type="SUPFAM" id="SSF54593">
    <property type="entry name" value="Glyoxalase/Bleomycin resistance protein/Dihydroxybiphenyl dioxygenase"/>
    <property type="match status" value="1"/>
</dbReference>
<sequence>MKYHHLGMPTDKKLQDEKHLPHLKMYVSGYGRNEYGIEWMRFEEDAPYPMLVKTVPHVAFEVDDLYEAIVEKNIIIQPNSPSPGVIVAFIEVDGAPVELLQIDRTLSEEGI</sequence>
<dbReference type="AlphaFoldDB" id="A0A1G9I177"/>
<evidence type="ECO:0000313" key="1">
    <source>
        <dbReference type="EMBL" id="SDL19000.1"/>
    </source>
</evidence>
<keyword evidence="2" id="KW-1185">Reference proteome</keyword>
<accession>A0A1G9I177</accession>
<evidence type="ECO:0000313" key="2">
    <source>
        <dbReference type="Proteomes" id="UP000199053"/>
    </source>
</evidence>
<dbReference type="RefSeq" id="WP_092161388.1">
    <property type="nucleotide sequence ID" value="NZ_FNGA01000003.1"/>
</dbReference>